<name>A0AAW1D826_9HEMI</name>
<keyword evidence="2" id="KW-1185">Reference proteome</keyword>
<sequence>MSKEECQPHHRTPWSKVKCIIHHHSKGASRKRTSCNHLCEKKNEKWRTLSEEVNVEAEEDCMLVKGAAPKLTVSLPSSEELRYEKIDKKYEVADNPNASEISPPLVRKSKWLKVRDVFLQGSRSAPTSPVRSDSFAYDLESDEVSSGEILGDKDDEVFDDNENLRYEIEASYIELQNRLTEEFTRKMEEIAHNSDIKQRLKKTSYNNRSVPQEVIVPTSTGLFRFEGISDKFTRKLYEWEVIYGFLKECDTFYLKHNNGIVKSKSIGSLVDLGNSNQEVIAHHRTSSLSLNDVDIQASRLAVINSN</sequence>
<gene>
    <name evidence="1" type="ORF">O3M35_009868</name>
</gene>
<protein>
    <submittedName>
        <fullName evidence="1">Uncharacterized protein</fullName>
    </submittedName>
</protein>
<evidence type="ECO:0000313" key="1">
    <source>
        <dbReference type="EMBL" id="KAK9505900.1"/>
    </source>
</evidence>
<comment type="caution">
    <text evidence="1">The sequence shown here is derived from an EMBL/GenBank/DDBJ whole genome shotgun (WGS) entry which is preliminary data.</text>
</comment>
<dbReference type="Proteomes" id="UP001461498">
    <property type="component" value="Unassembled WGS sequence"/>
</dbReference>
<organism evidence="1 2">
    <name type="scientific">Rhynocoris fuscipes</name>
    <dbReference type="NCBI Taxonomy" id="488301"/>
    <lineage>
        <taxon>Eukaryota</taxon>
        <taxon>Metazoa</taxon>
        <taxon>Ecdysozoa</taxon>
        <taxon>Arthropoda</taxon>
        <taxon>Hexapoda</taxon>
        <taxon>Insecta</taxon>
        <taxon>Pterygota</taxon>
        <taxon>Neoptera</taxon>
        <taxon>Paraneoptera</taxon>
        <taxon>Hemiptera</taxon>
        <taxon>Heteroptera</taxon>
        <taxon>Panheteroptera</taxon>
        <taxon>Cimicomorpha</taxon>
        <taxon>Reduviidae</taxon>
        <taxon>Harpactorinae</taxon>
        <taxon>Harpactorini</taxon>
        <taxon>Rhynocoris</taxon>
    </lineage>
</organism>
<proteinExistence type="predicted"/>
<dbReference type="AlphaFoldDB" id="A0AAW1D826"/>
<accession>A0AAW1D826</accession>
<evidence type="ECO:0000313" key="2">
    <source>
        <dbReference type="Proteomes" id="UP001461498"/>
    </source>
</evidence>
<reference evidence="1 2" key="1">
    <citation type="submission" date="2022-12" db="EMBL/GenBank/DDBJ databases">
        <title>Chromosome-level genome assembly of true bugs.</title>
        <authorList>
            <person name="Ma L."/>
            <person name="Li H."/>
        </authorList>
    </citation>
    <scope>NUCLEOTIDE SEQUENCE [LARGE SCALE GENOMIC DNA]</scope>
    <source>
        <strain evidence="1">Lab_2022b</strain>
    </source>
</reference>
<dbReference type="EMBL" id="JAPXFL010000006">
    <property type="protein sequence ID" value="KAK9505900.1"/>
    <property type="molecule type" value="Genomic_DNA"/>
</dbReference>